<dbReference type="InterPro" id="IPR036661">
    <property type="entry name" value="Luciferase-like_sf"/>
</dbReference>
<dbReference type="GO" id="GO:0016705">
    <property type="term" value="F:oxidoreductase activity, acting on paired donors, with incorporation or reduction of molecular oxygen"/>
    <property type="evidence" value="ECO:0007669"/>
    <property type="project" value="InterPro"/>
</dbReference>
<dbReference type="InterPro" id="IPR011251">
    <property type="entry name" value="Luciferase-like_dom"/>
</dbReference>
<dbReference type="EMBL" id="AP022575">
    <property type="protein sequence ID" value="BBX74418.1"/>
    <property type="molecule type" value="Genomic_DNA"/>
</dbReference>
<name>A0A7I7MQB2_9MYCO</name>
<dbReference type="SUPFAM" id="SSF51679">
    <property type="entry name" value="Bacterial luciferase-like"/>
    <property type="match status" value="1"/>
</dbReference>
<evidence type="ECO:0000313" key="2">
    <source>
        <dbReference type="EMBL" id="BBX74418.1"/>
    </source>
</evidence>
<organism evidence="2 3">
    <name type="scientific">Mycobacterium shinjukuense</name>
    <dbReference type="NCBI Taxonomy" id="398694"/>
    <lineage>
        <taxon>Bacteria</taxon>
        <taxon>Bacillati</taxon>
        <taxon>Actinomycetota</taxon>
        <taxon>Actinomycetes</taxon>
        <taxon>Mycobacteriales</taxon>
        <taxon>Mycobacteriaceae</taxon>
        <taxon>Mycobacterium</taxon>
    </lineage>
</organism>
<feature type="domain" description="Luciferase-like" evidence="1">
    <location>
        <begin position="18"/>
        <end position="100"/>
    </location>
</feature>
<evidence type="ECO:0000259" key="1">
    <source>
        <dbReference type="Pfam" id="PF00296"/>
    </source>
</evidence>
<reference evidence="2 3" key="1">
    <citation type="journal article" date="2019" name="Emerg. Microbes Infect.">
        <title>Comprehensive subspecies identification of 175 nontuberculous mycobacteria species based on 7547 genomic profiles.</title>
        <authorList>
            <person name="Matsumoto Y."/>
            <person name="Kinjo T."/>
            <person name="Motooka D."/>
            <person name="Nabeya D."/>
            <person name="Jung N."/>
            <person name="Uechi K."/>
            <person name="Horii T."/>
            <person name="Iida T."/>
            <person name="Fujita J."/>
            <person name="Nakamura S."/>
        </authorList>
    </citation>
    <scope>NUCLEOTIDE SEQUENCE [LARGE SCALE GENOMIC DNA]</scope>
    <source>
        <strain evidence="2 3">JCM 14233</strain>
    </source>
</reference>
<dbReference type="Gene3D" id="3.20.20.30">
    <property type="entry name" value="Luciferase-like domain"/>
    <property type="match status" value="1"/>
</dbReference>
<dbReference type="AlphaFoldDB" id="A0A7I7MQB2"/>
<proteinExistence type="predicted"/>
<evidence type="ECO:0000313" key="3">
    <source>
        <dbReference type="Proteomes" id="UP000467236"/>
    </source>
</evidence>
<protein>
    <recommendedName>
        <fullName evidence="1">Luciferase-like domain-containing protein</fullName>
    </recommendedName>
</protein>
<sequence>MSGVELAVPFWLDRPGLEAIDVARAASDAGVDAVWIGEMATFDAFALATAIGLRAPEMPLKIGPLAVGVRGPVALALGVSSVAALTGNRVDIALGASSPAT</sequence>
<dbReference type="KEGG" id="mshj:MSHI_23240"/>
<gene>
    <name evidence="2" type="ORF">MSHI_23240</name>
</gene>
<accession>A0A7I7MQB2</accession>
<keyword evidence="3" id="KW-1185">Reference proteome</keyword>
<dbReference type="Proteomes" id="UP000467236">
    <property type="component" value="Chromosome"/>
</dbReference>
<dbReference type="Pfam" id="PF00296">
    <property type="entry name" value="Bac_luciferase"/>
    <property type="match status" value="1"/>
</dbReference>